<protein>
    <submittedName>
        <fullName evidence="1">Uncharacterized protein</fullName>
    </submittedName>
</protein>
<organism evidence="1 2">
    <name type="scientific">Mycena rosella</name>
    <name type="common">Pink bonnet</name>
    <name type="synonym">Agaricus rosellus</name>
    <dbReference type="NCBI Taxonomy" id="1033263"/>
    <lineage>
        <taxon>Eukaryota</taxon>
        <taxon>Fungi</taxon>
        <taxon>Dikarya</taxon>
        <taxon>Basidiomycota</taxon>
        <taxon>Agaricomycotina</taxon>
        <taxon>Agaricomycetes</taxon>
        <taxon>Agaricomycetidae</taxon>
        <taxon>Agaricales</taxon>
        <taxon>Marasmiineae</taxon>
        <taxon>Mycenaceae</taxon>
        <taxon>Mycena</taxon>
    </lineage>
</organism>
<dbReference type="Proteomes" id="UP001221757">
    <property type="component" value="Unassembled WGS sequence"/>
</dbReference>
<accession>A0AAD7FIS9</accession>
<evidence type="ECO:0000313" key="1">
    <source>
        <dbReference type="EMBL" id="KAJ7622881.1"/>
    </source>
</evidence>
<keyword evidence="2" id="KW-1185">Reference proteome</keyword>
<comment type="caution">
    <text evidence="1">The sequence shown here is derived from an EMBL/GenBank/DDBJ whole genome shotgun (WGS) entry which is preliminary data.</text>
</comment>
<sequence length="266" mass="30105">MTSFQETYRLFGPLNRPDFKTNVRHRAVLRKALELFPAEELQAIFGRPIRLRVAMGSASTFSQLGKIKTNYRHCGLTHPQMHNRRLVTQETPAPDADARHALQAYRDAYDTYFMAQGNGYSIRDAQAKSVLQTAEQTWHDWVVPYLAARGRPGRPDWALQPLPGLQRVRPTPAPAPAPRAVMAAQPARRRYVHLPTPPPSSPVRPSSPAPARFGSRLRPIHIFDNEEVLRPPRRKFLGTVDVSDDEEEALPLRKKLKFLGVVNLTN</sequence>
<name>A0AAD7FIS9_MYCRO</name>
<proteinExistence type="predicted"/>
<evidence type="ECO:0000313" key="2">
    <source>
        <dbReference type="Proteomes" id="UP001221757"/>
    </source>
</evidence>
<gene>
    <name evidence="1" type="ORF">B0H17DRAFT_1151546</name>
</gene>
<reference evidence="1" key="1">
    <citation type="submission" date="2023-03" db="EMBL/GenBank/DDBJ databases">
        <title>Massive genome expansion in bonnet fungi (Mycena s.s.) driven by repeated elements and novel gene families across ecological guilds.</title>
        <authorList>
            <consortium name="Lawrence Berkeley National Laboratory"/>
            <person name="Harder C.B."/>
            <person name="Miyauchi S."/>
            <person name="Viragh M."/>
            <person name="Kuo A."/>
            <person name="Thoen E."/>
            <person name="Andreopoulos B."/>
            <person name="Lu D."/>
            <person name="Skrede I."/>
            <person name="Drula E."/>
            <person name="Henrissat B."/>
            <person name="Morin E."/>
            <person name="Kohler A."/>
            <person name="Barry K."/>
            <person name="LaButti K."/>
            <person name="Morin E."/>
            <person name="Salamov A."/>
            <person name="Lipzen A."/>
            <person name="Mereny Z."/>
            <person name="Hegedus B."/>
            <person name="Baldrian P."/>
            <person name="Stursova M."/>
            <person name="Weitz H."/>
            <person name="Taylor A."/>
            <person name="Grigoriev I.V."/>
            <person name="Nagy L.G."/>
            <person name="Martin F."/>
            <person name="Kauserud H."/>
        </authorList>
    </citation>
    <scope>NUCLEOTIDE SEQUENCE</scope>
    <source>
        <strain evidence="1">CBHHK067</strain>
    </source>
</reference>
<dbReference type="AlphaFoldDB" id="A0AAD7FIS9"/>
<dbReference type="EMBL" id="JARKIE010000641">
    <property type="protein sequence ID" value="KAJ7622881.1"/>
    <property type="molecule type" value="Genomic_DNA"/>
</dbReference>